<dbReference type="AlphaFoldDB" id="A0A9R1X132"/>
<dbReference type="PANTHER" id="PTHR43520:SF19">
    <property type="entry name" value="COPPER-TRANSPORTING ATPASE PAA2, CHLOROPLASTIC"/>
    <property type="match status" value="1"/>
</dbReference>
<keyword evidence="2" id="KW-1278">Translocase</keyword>
<dbReference type="InterPro" id="IPR059000">
    <property type="entry name" value="ATPase_P-type_domA"/>
</dbReference>
<dbReference type="PANTHER" id="PTHR43520">
    <property type="entry name" value="ATP7, ISOFORM B"/>
    <property type="match status" value="1"/>
</dbReference>
<sequence>MQVMLVGFVLLGRSLEERARLRASSDMNELLSLISTQSCLVISPSETDASTGSILSSDSICIEVPTDDIRVGDFVLVFPGETIPVDVSLVNFQMEHHNSHYNFNKIVYGLGLLISLNARNRNFTFISLLIISSKHLFLHCFR</sequence>
<organism evidence="4 5">
    <name type="scientific">Lactuca sativa</name>
    <name type="common">Garden lettuce</name>
    <dbReference type="NCBI Taxonomy" id="4236"/>
    <lineage>
        <taxon>Eukaryota</taxon>
        <taxon>Viridiplantae</taxon>
        <taxon>Streptophyta</taxon>
        <taxon>Embryophyta</taxon>
        <taxon>Tracheophyta</taxon>
        <taxon>Spermatophyta</taxon>
        <taxon>Magnoliopsida</taxon>
        <taxon>eudicotyledons</taxon>
        <taxon>Gunneridae</taxon>
        <taxon>Pentapetalae</taxon>
        <taxon>asterids</taxon>
        <taxon>campanulids</taxon>
        <taxon>Asterales</taxon>
        <taxon>Asteraceae</taxon>
        <taxon>Cichorioideae</taxon>
        <taxon>Cichorieae</taxon>
        <taxon>Lactucinae</taxon>
        <taxon>Lactuca</taxon>
    </lineage>
</organism>
<reference evidence="4 5" key="1">
    <citation type="journal article" date="2017" name="Nat. Commun.">
        <title>Genome assembly with in vitro proximity ligation data and whole-genome triplication in lettuce.</title>
        <authorList>
            <person name="Reyes-Chin-Wo S."/>
            <person name="Wang Z."/>
            <person name="Yang X."/>
            <person name="Kozik A."/>
            <person name="Arikit S."/>
            <person name="Song C."/>
            <person name="Xia L."/>
            <person name="Froenicke L."/>
            <person name="Lavelle D.O."/>
            <person name="Truco M.J."/>
            <person name="Xia R."/>
            <person name="Zhu S."/>
            <person name="Xu C."/>
            <person name="Xu H."/>
            <person name="Xu X."/>
            <person name="Cox K."/>
            <person name="Korf I."/>
            <person name="Meyers B.C."/>
            <person name="Michelmore R.W."/>
        </authorList>
    </citation>
    <scope>NUCLEOTIDE SEQUENCE [LARGE SCALE GENOMIC DNA]</scope>
    <source>
        <strain evidence="5">cv. Salinas</strain>
        <tissue evidence="4">Seedlings</tissue>
    </source>
</reference>
<feature type="domain" description="P-type ATPase A" evidence="3">
    <location>
        <begin position="59"/>
        <end position="96"/>
    </location>
</feature>
<proteinExistence type="predicted"/>
<evidence type="ECO:0000259" key="3">
    <source>
        <dbReference type="Pfam" id="PF00122"/>
    </source>
</evidence>
<name>A0A9R1X132_LACSA</name>
<evidence type="ECO:0000313" key="5">
    <source>
        <dbReference type="Proteomes" id="UP000235145"/>
    </source>
</evidence>
<dbReference type="Proteomes" id="UP000235145">
    <property type="component" value="Unassembled WGS sequence"/>
</dbReference>
<comment type="caution">
    <text evidence="4">The sequence shown here is derived from an EMBL/GenBank/DDBJ whole genome shotgun (WGS) entry which is preliminary data.</text>
</comment>
<evidence type="ECO:0000256" key="2">
    <source>
        <dbReference type="ARBA" id="ARBA00022967"/>
    </source>
</evidence>
<dbReference type="Pfam" id="PF00122">
    <property type="entry name" value="E1-E2_ATPase"/>
    <property type="match status" value="1"/>
</dbReference>
<evidence type="ECO:0000313" key="4">
    <source>
        <dbReference type="EMBL" id="KAJ0192452.1"/>
    </source>
</evidence>
<keyword evidence="5" id="KW-1185">Reference proteome</keyword>
<gene>
    <name evidence="4" type="ORF">LSAT_V11C800429770</name>
</gene>
<dbReference type="SUPFAM" id="SSF81653">
    <property type="entry name" value="Calcium ATPase, transduction domain A"/>
    <property type="match status" value="1"/>
</dbReference>
<dbReference type="EMBL" id="NBSK02000008">
    <property type="protein sequence ID" value="KAJ0192452.1"/>
    <property type="molecule type" value="Genomic_DNA"/>
</dbReference>
<keyword evidence="1" id="KW-0479">Metal-binding</keyword>
<accession>A0A9R1X132</accession>
<evidence type="ECO:0000256" key="1">
    <source>
        <dbReference type="ARBA" id="ARBA00022723"/>
    </source>
</evidence>
<dbReference type="GO" id="GO:0046872">
    <property type="term" value="F:metal ion binding"/>
    <property type="evidence" value="ECO:0007669"/>
    <property type="project" value="UniProtKB-KW"/>
</dbReference>
<dbReference type="Gene3D" id="2.70.150.10">
    <property type="entry name" value="Calcium-transporting ATPase, cytoplasmic transduction domain A"/>
    <property type="match status" value="1"/>
</dbReference>
<protein>
    <recommendedName>
        <fullName evidence="3">P-type ATPase A domain-containing protein</fullName>
    </recommendedName>
</protein>
<dbReference type="InterPro" id="IPR008250">
    <property type="entry name" value="ATPase_P-typ_transduc_dom_A_sf"/>
</dbReference>